<proteinExistence type="predicted"/>
<dbReference type="EMBL" id="LAZR01020644">
    <property type="protein sequence ID" value="KKL88165.1"/>
    <property type="molecule type" value="Genomic_DNA"/>
</dbReference>
<comment type="caution">
    <text evidence="1">The sequence shown here is derived from an EMBL/GenBank/DDBJ whole genome shotgun (WGS) entry which is preliminary data.</text>
</comment>
<name>A0A0F9I2T9_9ZZZZ</name>
<gene>
    <name evidence="1" type="ORF">LCGC14_1927470</name>
</gene>
<evidence type="ECO:0000313" key="1">
    <source>
        <dbReference type="EMBL" id="KKL88165.1"/>
    </source>
</evidence>
<reference evidence="1" key="1">
    <citation type="journal article" date="2015" name="Nature">
        <title>Complex archaea that bridge the gap between prokaryotes and eukaryotes.</title>
        <authorList>
            <person name="Spang A."/>
            <person name="Saw J.H."/>
            <person name="Jorgensen S.L."/>
            <person name="Zaremba-Niedzwiedzka K."/>
            <person name="Martijn J."/>
            <person name="Lind A.E."/>
            <person name="van Eijk R."/>
            <person name="Schleper C."/>
            <person name="Guy L."/>
            <person name="Ettema T.J."/>
        </authorList>
    </citation>
    <scope>NUCLEOTIDE SEQUENCE</scope>
</reference>
<organism evidence="1">
    <name type="scientific">marine sediment metagenome</name>
    <dbReference type="NCBI Taxonomy" id="412755"/>
    <lineage>
        <taxon>unclassified sequences</taxon>
        <taxon>metagenomes</taxon>
        <taxon>ecological metagenomes</taxon>
    </lineage>
</organism>
<feature type="non-terminal residue" evidence="1">
    <location>
        <position position="1"/>
    </location>
</feature>
<sequence length="192" mass="19235">LLQSSYNVISTVGTTGDSIKLPGITVGTQCHVKNDGANAMDVFPFTDDDLGAGVNTAVSVAAGGSATFIGTVDNTTWTQLNAGFAQLILDVQTSVGGSPAVGSPLGAYTLVLGDELDKWIRLTASSIIVPPNATTAFTIGSQVTIFNISGAATTIAAGGSPVGTVVVNGVSSVDNDAGVAFIKVATDEWDAV</sequence>
<dbReference type="AlphaFoldDB" id="A0A0F9I2T9"/>
<accession>A0A0F9I2T9</accession>
<protein>
    <submittedName>
        <fullName evidence="1">Uncharacterized protein</fullName>
    </submittedName>
</protein>